<dbReference type="eggNOG" id="COG0550">
    <property type="taxonomic scope" value="Bacteria"/>
</dbReference>
<dbReference type="InterPro" id="IPR003602">
    <property type="entry name" value="Topo_IA_DNA-bd_dom"/>
</dbReference>
<evidence type="ECO:0000259" key="12">
    <source>
        <dbReference type="PROSITE" id="PS50880"/>
    </source>
</evidence>
<feature type="site" description="Interaction with DNA" evidence="10">
    <location>
        <position position="151"/>
    </location>
</feature>
<dbReference type="SMART" id="SM00436">
    <property type="entry name" value="TOP1Bc"/>
    <property type="match status" value="1"/>
</dbReference>
<evidence type="ECO:0000256" key="2">
    <source>
        <dbReference type="ARBA" id="ARBA00009446"/>
    </source>
</evidence>
<dbReference type="SUPFAM" id="SSF47592">
    <property type="entry name" value="SWIB/MDM2 domain"/>
    <property type="match status" value="1"/>
</dbReference>
<feature type="domain" description="Topo IA-type catalytic" evidence="14">
    <location>
        <begin position="132"/>
        <end position="583"/>
    </location>
</feature>
<feature type="domain" description="DM2" evidence="13">
    <location>
        <begin position="763"/>
        <end position="840"/>
    </location>
</feature>
<keyword evidence="4" id="KW-0863">Zinc-finger</keyword>
<dbReference type="Pfam" id="PF01396">
    <property type="entry name" value="Zn_ribbon_Top1"/>
    <property type="match status" value="3"/>
</dbReference>
<evidence type="ECO:0000259" key="13">
    <source>
        <dbReference type="PROSITE" id="PS51925"/>
    </source>
</evidence>
<dbReference type="Proteomes" id="UP000000496">
    <property type="component" value="Chromosome gsn.131"/>
</dbReference>
<dbReference type="Gene3D" id="3.40.50.140">
    <property type="match status" value="1"/>
</dbReference>
<dbReference type="CDD" id="cd00186">
    <property type="entry name" value="TOP1Ac"/>
    <property type="match status" value="1"/>
</dbReference>
<dbReference type="GO" id="GO:0005694">
    <property type="term" value="C:chromosome"/>
    <property type="evidence" value="ECO:0007669"/>
    <property type="project" value="InterPro"/>
</dbReference>
<dbReference type="InterPro" id="IPR003601">
    <property type="entry name" value="Topo_IA_2"/>
</dbReference>
<dbReference type="Pfam" id="PF02201">
    <property type="entry name" value="SWIB"/>
    <property type="match status" value="1"/>
</dbReference>
<dbReference type="InterPro" id="IPR005733">
    <property type="entry name" value="TopoI_bac-type"/>
</dbReference>
<dbReference type="InterPro" id="IPR023406">
    <property type="entry name" value="Topo_IA_AS"/>
</dbReference>
<dbReference type="NCBIfam" id="NF004966">
    <property type="entry name" value="PRK06319.1"/>
    <property type="match status" value="1"/>
</dbReference>
<proteinExistence type="inferred from homology"/>
<dbReference type="GO" id="GO:0003917">
    <property type="term" value="F:DNA topoisomerase type I (single strand cut, ATP-independent) activity"/>
    <property type="evidence" value="ECO:0007669"/>
    <property type="project" value="UniProtKB-UniRule"/>
</dbReference>
<evidence type="ECO:0000256" key="8">
    <source>
        <dbReference type="ARBA" id="ARBA00023125"/>
    </source>
</evidence>
<dbReference type="InterPro" id="IPR013825">
    <property type="entry name" value="Topo_IA_cen_sub2"/>
</dbReference>
<organism evidence="15 16">
    <name type="scientific">Simkania negevensis (strain ATCC VR-1471 / DSM 27360 / Z)</name>
    <dbReference type="NCBI Taxonomy" id="331113"/>
    <lineage>
        <taxon>Bacteria</taxon>
        <taxon>Pseudomonadati</taxon>
        <taxon>Chlamydiota</taxon>
        <taxon>Chlamydiia</taxon>
        <taxon>Parachlamydiales</taxon>
        <taxon>Simkaniaceae</taxon>
        <taxon>Simkania</taxon>
    </lineage>
</organism>
<dbReference type="PANTHER" id="PTHR42785:SF1">
    <property type="entry name" value="DNA TOPOISOMERASE"/>
    <property type="match status" value="1"/>
</dbReference>
<dbReference type="GO" id="GO:0003677">
    <property type="term" value="F:DNA binding"/>
    <property type="evidence" value="ECO:0007669"/>
    <property type="project" value="UniProtKB-KW"/>
</dbReference>
<dbReference type="PROSITE" id="PS00396">
    <property type="entry name" value="TOPO_IA_1"/>
    <property type="match status" value="1"/>
</dbReference>
<feature type="domain" description="Toprim" evidence="12">
    <location>
        <begin position="7"/>
        <end position="116"/>
    </location>
</feature>
<dbReference type="InterPro" id="IPR013826">
    <property type="entry name" value="Topo_IA_cen_sub3"/>
</dbReference>
<feature type="active site" description="O-(5'-phospho-DNA)-tyrosine intermediate" evidence="10">
    <location>
        <position position="318"/>
    </location>
</feature>
<dbReference type="InterPro" id="IPR013498">
    <property type="entry name" value="Topo_IA_Znf"/>
</dbReference>
<feature type="compositionally biased region" description="Basic residues" evidence="11">
    <location>
        <begin position="750"/>
        <end position="759"/>
    </location>
</feature>
<dbReference type="CDD" id="cd03363">
    <property type="entry name" value="TOPRIM_TopoIA_TopoI"/>
    <property type="match status" value="1"/>
</dbReference>
<sequence>MAKGKGKTLIIVESPTKVKTLKKFLGNDYHVESSVGHIRDLPKKGFGIDIDNDFEPVYENLPDKKEVISKLKKTAQECDTVFLSPDPDREGEAIAWHIAAILPKGPNVKRVTFNAITKDAVTEAIKHPRDIDLSLVDAQQARRLLDRMVGYKISPLLQRRIKRSGSGSLSAGRVQSVALKLVVDREKEIEAFVPVEYWNIGAILRPKPKERAFPAALYAVDGKKVEKELVKGKDFCTVSNEIEAKKITAALKHSIYTIQKVEKKEKKRHPVPPFITSTLQQEASRHYGFSAQRTMSIAQSLYEGVDLGKEGTEGLITYMRTDSVRIEPEAISAARKLIDGAYGKEYLPPKPKQYSTKKSAQDAHEAIRPTNLNHPPDVIKSSLNIDQYKLYLLIWRRFLASQMNPAIYDTVSCHIETDQKMSLRAVGSIIKFKGFLAVYEEKEDTEEDQPPQEEENLLPDLEEGKTLELIEVTSAQAFTKPPPRFTEASLVKELEKSGIGRPSTYASIMNKIHSRAYTTKERLALKPTELGKIIAQMLEAHFTMIMDIEFTAKMEDELDDIAESKKNWKEFVGGFWEKFVPVMEKAEKEAFVPKIMTDINCPKCGHKLQKIWARDKYFYGCSNYPDCKFTVPIEALEFNKDEYAEDFDWDQPCTKCSSPMQIRFSRFGAFLGCSRYPDCNGIVNIPKKGEIIPDDLPNCPAVGCDGQIKARKSRWGKTFFSCSNYPDCDVIVNEVDQLEVKYQDHPKTPYQKKTKKGGKRAGGSGRAKKLSKELQAVVGEKELTRGEVTKKIWEYIKSHNLQDPSNKRLIVPDEKLEKVFGNSEPLDMFKLAGVLGKHID</sequence>
<keyword evidence="8 10" id="KW-0238">DNA-binding</keyword>
<keyword evidence="16" id="KW-1185">Reference proteome</keyword>
<keyword evidence="9 10" id="KW-0413">Isomerase</keyword>
<dbReference type="RefSeq" id="WP_013944621.1">
    <property type="nucleotide sequence ID" value="NC_015713.1"/>
</dbReference>
<evidence type="ECO:0000259" key="14">
    <source>
        <dbReference type="PROSITE" id="PS52039"/>
    </source>
</evidence>
<dbReference type="SMART" id="SM00493">
    <property type="entry name" value="TOPRIM"/>
    <property type="match status" value="1"/>
</dbReference>
<dbReference type="SUPFAM" id="SSF56712">
    <property type="entry name" value="Prokaryotic type I DNA topoisomerase"/>
    <property type="match status" value="1"/>
</dbReference>
<evidence type="ECO:0000313" key="16">
    <source>
        <dbReference type="Proteomes" id="UP000000496"/>
    </source>
</evidence>
<comment type="catalytic activity">
    <reaction evidence="1 10">
        <text>ATP-independent breakage of single-stranded DNA, followed by passage and rejoining.</text>
        <dbReference type="EC" id="5.6.2.1"/>
    </reaction>
</comment>
<evidence type="ECO:0000256" key="4">
    <source>
        <dbReference type="ARBA" id="ARBA00022771"/>
    </source>
</evidence>
<feature type="site" description="Interaction with DNA" evidence="10">
    <location>
        <position position="515"/>
    </location>
</feature>
<dbReference type="HAMAP" id="MF_00952">
    <property type="entry name" value="Topoisom_1_prok"/>
    <property type="match status" value="1"/>
</dbReference>
<dbReference type="Gene3D" id="1.10.245.10">
    <property type="entry name" value="SWIB/MDM2 domain"/>
    <property type="match status" value="1"/>
</dbReference>
<dbReference type="SMART" id="SM00437">
    <property type="entry name" value="TOP1Ac"/>
    <property type="match status" value="1"/>
</dbReference>
<feature type="site" description="Interaction with DNA" evidence="10">
    <location>
        <position position="146"/>
    </location>
</feature>
<evidence type="ECO:0000256" key="5">
    <source>
        <dbReference type="ARBA" id="ARBA00022833"/>
    </source>
</evidence>
<dbReference type="InterPro" id="IPR036885">
    <property type="entry name" value="SWIB_MDM2_dom_sf"/>
</dbReference>
<dbReference type="NCBIfam" id="TIGR01051">
    <property type="entry name" value="topA_bact"/>
    <property type="match status" value="1"/>
</dbReference>
<dbReference type="InterPro" id="IPR034149">
    <property type="entry name" value="TOPRIM_TopoI"/>
</dbReference>
<dbReference type="OrthoDB" id="9804262at2"/>
<evidence type="ECO:0000256" key="1">
    <source>
        <dbReference type="ARBA" id="ARBA00000213"/>
    </source>
</evidence>
<dbReference type="SMART" id="SM00151">
    <property type="entry name" value="SWIB"/>
    <property type="match status" value="1"/>
</dbReference>
<keyword evidence="6" id="KW-0460">Magnesium</keyword>
<dbReference type="EC" id="5.6.2.1" evidence="10"/>
<dbReference type="GO" id="GO:0008270">
    <property type="term" value="F:zinc ion binding"/>
    <property type="evidence" value="ECO:0007669"/>
    <property type="project" value="UniProtKB-KW"/>
</dbReference>
<dbReference type="HOGENOM" id="CLU_002929_4_3_0"/>
<evidence type="ECO:0000256" key="3">
    <source>
        <dbReference type="ARBA" id="ARBA00022723"/>
    </source>
</evidence>
<comment type="function">
    <text evidence="10">Releases the supercoiling and torsional tension of DNA, which is introduced during the DNA replication and transcription, by transiently cleaving and rejoining one strand of the DNA duplex. Introduces a single-strand break via transesterification at a target site in duplex DNA. The scissile phosphodiester is attacked by the catalytic tyrosine of the enzyme, resulting in the formation of a DNA-(5'-phosphotyrosyl)-enzyme intermediate and the expulsion of a 3'-OH DNA strand. The free DNA strand then undergoes passage around the unbroken strand, thus removing DNA supercoils. Finally, in the religation step, the DNA 3'-OH attacks the covalent intermediate to expel the active-site tyrosine and restore the DNA phosphodiester backbone.</text>
</comment>
<comment type="caution">
    <text evidence="10">Lacks conserved residue(s) required for the propagation of feature annotation.</text>
</comment>
<dbReference type="Gene3D" id="3.30.65.10">
    <property type="entry name" value="Bacterial Topoisomerase I, domain 1"/>
    <property type="match status" value="3"/>
</dbReference>
<dbReference type="PROSITE" id="PS52039">
    <property type="entry name" value="TOPO_IA_2"/>
    <property type="match status" value="1"/>
</dbReference>
<dbReference type="PROSITE" id="PS51925">
    <property type="entry name" value="SWIB_MDM2"/>
    <property type="match status" value="1"/>
</dbReference>
<gene>
    <name evidence="10 15" type="primary">topA</name>
    <name evidence="15" type="ordered locus">SNE_A22780</name>
</gene>
<protein>
    <recommendedName>
        <fullName evidence="10">DNA topoisomerase 1</fullName>
        <ecNumber evidence="10">5.6.2.1</ecNumber>
    </recommendedName>
    <alternativeName>
        <fullName evidence="10">DNA topoisomerase I</fullName>
    </alternativeName>
</protein>
<dbReference type="PROSITE" id="PS50880">
    <property type="entry name" value="TOPRIM"/>
    <property type="match status" value="1"/>
</dbReference>
<comment type="subunit">
    <text evidence="10">Monomer.</text>
</comment>
<dbReference type="Gene3D" id="1.10.290.10">
    <property type="entry name" value="Topoisomerase I, domain 4"/>
    <property type="match status" value="1"/>
</dbReference>
<feature type="region of interest" description="Interaction with DNA" evidence="10">
    <location>
        <begin position="170"/>
        <end position="175"/>
    </location>
</feature>
<evidence type="ECO:0000313" key="15">
    <source>
        <dbReference type="EMBL" id="CCB90155.1"/>
    </source>
</evidence>
<dbReference type="KEGG" id="sng:SNE_A22780"/>
<feature type="site" description="Interaction with DNA" evidence="10">
    <location>
        <position position="142"/>
    </location>
</feature>
<dbReference type="InterPro" id="IPR028612">
    <property type="entry name" value="Topoisom_1_IA"/>
</dbReference>
<dbReference type="CDD" id="cd10567">
    <property type="entry name" value="SWIB-MDM2_like"/>
    <property type="match status" value="1"/>
</dbReference>
<feature type="site" description="Interaction with DNA" evidence="10">
    <location>
        <position position="37"/>
    </location>
</feature>
<dbReference type="Pfam" id="PF01751">
    <property type="entry name" value="Toprim"/>
    <property type="match status" value="1"/>
</dbReference>
<dbReference type="AlphaFoldDB" id="F8L4A5"/>
<dbReference type="InterPro" id="IPR013824">
    <property type="entry name" value="Topo_IA_cen_sub1"/>
</dbReference>
<dbReference type="Gene3D" id="2.70.20.10">
    <property type="entry name" value="Topoisomerase I, domain 3"/>
    <property type="match status" value="1"/>
</dbReference>
<dbReference type="PRINTS" id="PR00417">
    <property type="entry name" value="PRTPISMRASEI"/>
</dbReference>
<keyword evidence="5" id="KW-0862">Zinc</keyword>
<feature type="site" description="Interaction with DNA" evidence="10">
    <location>
        <position position="143"/>
    </location>
</feature>
<dbReference type="InterPro" id="IPR006171">
    <property type="entry name" value="TOPRIM_dom"/>
</dbReference>
<dbReference type="Gene3D" id="1.10.460.10">
    <property type="entry name" value="Topoisomerase I, domain 2"/>
    <property type="match status" value="1"/>
</dbReference>
<dbReference type="InterPro" id="IPR013497">
    <property type="entry name" value="Topo_IA_cen"/>
</dbReference>
<dbReference type="GO" id="GO:0006265">
    <property type="term" value="P:DNA topological change"/>
    <property type="evidence" value="ECO:0007669"/>
    <property type="project" value="UniProtKB-UniRule"/>
</dbReference>
<evidence type="ECO:0000256" key="9">
    <source>
        <dbReference type="ARBA" id="ARBA00023235"/>
    </source>
</evidence>
<reference evidence="15 16" key="1">
    <citation type="journal article" date="2011" name="Mol. Biol. Evol.">
        <title>Unity in variety--the pan-genome of the Chlamydiae.</title>
        <authorList>
            <person name="Collingro A."/>
            <person name="Tischler P."/>
            <person name="Weinmaier T."/>
            <person name="Penz T."/>
            <person name="Heinz E."/>
            <person name="Brunham R.C."/>
            <person name="Read T.D."/>
            <person name="Bavoil P.M."/>
            <person name="Sachse K."/>
            <person name="Kahane S."/>
            <person name="Friedman M.G."/>
            <person name="Rattei T."/>
            <person name="Myers G.S."/>
            <person name="Horn M."/>
        </authorList>
    </citation>
    <scope>NUCLEOTIDE SEQUENCE [LARGE SCALE GENOMIC DNA]</scope>
    <source>
        <strain evidence="16">ATCC VR-1471 / Z</strain>
    </source>
</reference>
<evidence type="ECO:0000256" key="10">
    <source>
        <dbReference type="HAMAP-Rule" id="MF_00952"/>
    </source>
</evidence>
<dbReference type="SUPFAM" id="SSF57783">
    <property type="entry name" value="Zinc beta-ribbon"/>
    <property type="match status" value="2"/>
</dbReference>
<dbReference type="STRING" id="331113.SNE_A22780"/>
<feature type="region of interest" description="Disordered" evidence="11">
    <location>
        <begin position="746"/>
        <end position="770"/>
    </location>
</feature>
<dbReference type="InterPro" id="IPR023405">
    <property type="entry name" value="Topo_IA_core_domain"/>
</dbReference>
<accession>F8L4A5</accession>
<dbReference type="Pfam" id="PF01131">
    <property type="entry name" value="Topoisom_bac"/>
    <property type="match status" value="1"/>
</dbReference>
<dbReference type="InterPro" id="IPR003121">
    <property type="entry name" value="SWIB_MDM2_domain"/>
</dbReference>
<feature type="site" description="Interaction with DNA" evidence="10">
    <location>
        <position position="320"/>
    </location>
</feature>
<dbReference type="PANTHER" id="PTHR42785">
    <property type="entry name" value="DNA TOPOISOMERASE, TYPE IA, CORE"/>
    <property type="match status" value="1"/>
</dbReference>
<keyword evidence="3" id="KW-0479">Metal-binding</keyword>
<dbReference type="EMBL" id="FR872582">
    <property type="protein sequence ID" value="CCB90155.1"/>
    <property type="molecule type" value="Genomic_DNA"/>
</dbReference>
<dbReference type="InterPro" id="IPR019835">
    <property type="entry name" value="SWIB_domain"/>
</dbReference>
<evidence type="ECO:0000256" key="6">
    <source>
        <dbReference type="ARBA" id="ARBA00022842"/>
    </source>
</evidence>
<comment type="similarity">
    <text evidence="2 10">Belongs to the type IA topoisomerase family.</text>
</comment>
<name>F8L4A5_SIMNZ</name>
<dbReference type="InterPro" id="IPR000380">
    <property type="entry name" value="Topo_IA"/>
</dbReference>
<keyword evidence="7 10" id="KW-0799">Topoisomerase</keyword>
<evidence type="ECO:0000256" key="7">
    <source>
        <dbReference type="ARBA" id="ARBA00023029"/>
    </source>
</evidence>
<evidence type="ECO:0000256" key="11">
    <source>
        <dbReference type="SAM" id="MobiDB-lite"/>
    </source>
</evidence>